<gene>
    <name evidence="1" type="ORF">LCGC14_2223410</name>
</gene>
<sequence length="51" mass="5551">MNVALDDPLTRAEIENIGLGFIEDDMERYGLAVTDVILDRGMKAGVEGTLL</sequence>
<evidence type="ECO:0000313" key="1">
    <source>
        <dbReference type="EMBL" id="KKL58634.1"/>
    </source>
</evidence>
<proteinExistence type="predicted"/>
<organism evidence="1">
    <name type="scientific">marine sediment metagenome</name>
    <dbReference type="NCBI Taxonomy" id="412755"/>
    <lineage>
        <taxon>unclassified sequences</taxon>
        <taxon>metagenomes</taxon>
        <taxon>ecological metagenomes</taxon>
    </lineage>
</organism>
<dbReference type="EMBL" id="LAZR01029754">
    <property type="protein sequence ID" value="KKL58634.1"/>
    <property type="molecule type" value="Genomic_DNA"/>
</dbReference>
<comment type="caution">
    <text evidence="1">The sequence shown here is derived from an EMBL/GenBank/DDBJ whole genome shotgun (WGS) entry which is preliminary data.</text>
</comment>
<protein>
    <submittedName>
        <fullName evidence="1">Uncharacterized protein</fullName>
    </submittedName>
</protein>
<reference evidence="1" key="1">
    <citation type="journal article" date="2015" name="Nature">
        <title>Complex archaea that bridge the gap between prokaryotes and eukaryotes.</title>
        <authorList>
            <person name="Spang A."/>
            <person name="Saw J.H."/>
            <person name="Jorgensen S.L."/>
            <person name="Zaremba-Niedzwiedzka K."/>
            <person name="Martijn J."/>
            <person name="Lind A.E."/>
            <person name="van Eijk R."/>
            <person name="Schleper C."/>
            <person name="Guy L."/>
            <person name="Ettema T.J."/>
        </authorList>
    </citation>
    <scope>NUCLEOTIDE SEQUENCE</scope>
</reference>
<accession>A0A0F9DAD3</accession>
<name>A0A0F9DAD3_9ZZZZ</name>
<dbReference type="AlphaFoldDB" id="A0A0F9DAD3"/>